<accession>A0ABD6EGC6</accession>
<sequence length="185" mass="21111">MFLKLILYLGIVHLVFSQTYETGDNSTVEGCSNHCTLEDTSLTCWNRTLQFYEKILLSHAVSYIAVQLKIDQWRKRHTKNYATNFTFLREEAVRGLRSSLENEDILSAATVSSIVTALMDRIEAQHHSPQMLALHFQCPLPCEYRSNMWRNIFIASLIVNIGLLLAVSPFICSAIRTDSHGVPLY</sequence>
<keyword evidence="1" id="KW-0812">Transmembrane</keyword>
<keyword evidence="4" id="KW-1185">Reference proteome</keyword>
<feature type="transmembrane region" description="Helical" evidence="1">
    <location>
        <begin position="152"/>
        <end position="175"/>
    </location>
</feature>
<evidence type="ECO:0000256" key="1">
    <source>
        <dbReference type="SAM" id="Phobius"/>
    </source>
</evidence>
<keyword evidence="2" id="KW-0732">Signal</keyword>
<name>A0ABD6EGC6_9BILA</name>
<feature type="chain" id="PRO_5044843530" evidence="2">
    <location>
        <begin position="18"/>
        <end position="185"/>
    </location>
</feature>
<evidence type="ECO:0000313" key="4">
    <source>
        <dbReference type="Proteomes" id="UP001608902"/>
    </source>
</evidence>
<evidence type="ECO:0000313" key="3">
    <source>
        <dbReference type="EMBL" id="MFH4978756.1"/>
    </source>
</evidence>
<gene>
    <name evidence="3" type="ORF">AB6A40_005465</name>
</gene>
<keyword evidence="1" id="KW-0472">Membrane</keyword>
<feature type="signal peptide" evidence="2">
    <location>
        <begin position="1"/>
        <end position="17"/>
    </location>
</feature>
<keyword evidence="1" id="KW-1133">Transmembrane helix</keyword>
<reference evidence="3 4" key="1">
    <citation type="submission" date="2024-08" db="EMBL/GenBank/DDBJ databases">
        <title>Gnathostoma spinigerum genome.</title>
        <authorList>
            <person name="Gonzalez-Bertolin B."/>
            <person name="Monzon S."/>
            <person name="Zaballos A."/>
            <person name="Jimenez P."/>
            <person name="Dekumyoy P."/>
            <person name="Varona S."/>
            <person name="Cuesta I."/>
            <person name="Sumanam S."/>
            <person name="Adisakwattana P."/>
            <person name="Gasser R.B."/>
            <person name="Hernandez-Gonzalez A."/>
            <person name="Young N.D."/>
            <person name="Perteguer M.J."/>
        </authorList>
    </citation>
    <scope>NUCLEOTIDE SEQUENCE [LARGE SCALE GENOMIC DNA]</scope>
    <source>
        <strain evidence="3">AL3</strain>
        <tissue evidence="3">Liver</tissue>
    </source>
</reference>
<protein>
    <submittedName>
        <fullName evidence="3">Uncharacterized protein</fullName>
    </submittedName>
</protein>
<proteinExistence type="predicted"/>
<dbReference type="EMBL" id="JBGFUD010003487">
    <property type="protein sequence ID" value="MFH4978756.1"/>
    <property type="molecule type" value="Genomic_DNA"/>
</dbReference>
<comment type="caution">
    <text evidence="3">The sequence shown here is derived from an EMBL/GenBank/DDBJ whole genome shotgun (WGS) entry which is preliminary data.</text>
</comment>
<dbReference type="Proteomes" id="UP001608902">
    <property type="component" value="Unassembled WGS sequence"/>
</dbReference>
<evidence type="ECO:0000256" key="2">
    <source>
        <dbReference type="SAM" id="SignalP"/>
    </source>
</evidence>
<dbReference type="AlphaFoldDB" id="A0ABD6EGC6"/>
<organism evidence="3 4">
    <name type="scientific">Gnathostoma spinigerum</name>
    <dbReference type="NCBI Taxonomy" id="75299"/>
    <lineage>
        <taxon>Eukaryota</taxon>
        <taxon>Metazoa</taxon>
        <taxon>Ecdysozoa</taxon>
        <taxon>Nematoda</taxon>
        <taxon>Chromadorea</taxon>
        <taxon>Rhabditida</taxon>
        <taxon>Spirurina</taxon>
        <taxon>Gnathostomatomorpha</taxon>
        <taxon>Gnathostomatoidea</taxon>
        <taxon>Gnathostomatidae</taxon>
        <taxon>Gnathostoma</taxon>
    </lineage>
</organism>